<evidence type="ECO:0000313" key="2">
    <source>
        <dbReference type="EMBL" id="KAF8721706.1"/>
    </source>
</evidence>
<comment type="caution">
    <text evidence="2">The sequence shown here is derived from an EMBL/GenBank/DDBJ whole genome shotgun (WGS) entry which is preliminary data.</text>
</comment>
<feature type="compositionally biased region" description="Basic and acidic residues" evidence="1">
    <location>
        <begin position="57"/>
        <end position="68"/>
    </location>
</feature>
<accession>A0A835EX68</accession>
<sequence length="541" mass="63561">MRLITQPEETEEMQMTNEIMEQREPPETEEAEEVQMAKETMDQRETKKMTMLPKSEMTNETKEQREPEPMTLLPKSEEEKEIDKTSNTMELYPQQTRFDMQDVSRNTMSENKYSTEDEDQSDINDLENNVMDNEIPDHDVDLINSLPNLENDEKKTSRHRKPKKDHTSIAPQDYECDDEDYAVIKSIVDSPEKKIIVRVNESFVTYSNIKCLLHPKLLINGDVINPYIECMRAEDHLLFREGATVYLENTLISYILWRDGKFQKENTQTKKTDVIVERIITYVTNDMLQGIQRQIEITIKEIKDLDFIKWPDLNILSWPVIEIFKKQMQEDRLKLAAILLQTQLNTARGSEEIEDNSIEEDENPEDCEMLESSEALLHGLKTQIKNMKVKEVAAVICKYIMSINDEETLRKEWIKSSKPHPISITLKKLKEILDELCNFRRHHKFRTKLDIENLTKLFQPYPDIGIPLSDCQMERKIYIIDIMPIPYWGPKDDPSRYYLDGIQKIGVALGRAMEETDPTWNDDVYDWRRNIPNGVPKTTDK</sequence>
<gene>
    <name evidence="2" type="ORF">HU200_022879</name>
</gene>
<reference evidence="2" key="1">
    <citation type="submission" date="2020-07" db="EMBL/GenBank/DDBJ databases">
        <title>Genome sequence and genetic diversity analysis of an under-domesticated orphan crop, white fonio (Digitaria exilis).</title>
        <authorList>
            <person name="Bennetzen J.L."/>
            <person name="Chen S."/>
            <person name="Ma X."/>
            <person name="Wang X."/>
            <person name="Yssel A.E.J."/>
            <person name="Chaluvadi S.R."/>
            <person name="Johnson M."/>
            <person name="Gangashetty P."/>
            <person name="Hamidou F."/>
            <person name="Sanogo M.D."/>
            <person name="Zwaenepoel A."/>
            <person name="Wallace J."/>
            <person name="Van De Peer Y."/>
            <person name="Van Deynze A."/>
        </authorList>
    </citation>
    <scope>NUCLEOTIDE SEQUENCE</scope>
    <source>
        <tissue evidence="2">Leaves</tissue>
    </source>
</reference>
<feature type="compositionally biased region" description="Basic and acidic residues" evidence="1">
    <location>
        <begin position="75"/>
        <end position="84"/>
    </location>
</feature>
<organism evidence="2 3">
    <name type="scientific">Digitaria exilis</name>
    <dbReference type="NCBI Taxonomy" id="1010633"/>
    <lineage>
        <taxon>Eukaryota</taxon>
        <taxon>Viridiplantae</taxon>
        <taxon>Streptophyta</taxon>
        <taxon>Embryophyta</taxon>
        <taxon>Tracheophyta</taxon>
        <taxon>Spermatophyta</taxon>
        <taxon>Magnoliopsida</taxon>
        <taxon>Liliopsida</taxon>
        <taxon>Poales</taxon>
        <taxon>Poaceae</taxon>
        <taxon>PACMAD clade</taxon>
        <taxon>Panicoideae</taxon>
        <taxon>Panicodae</taxon>
        <taxon>Paniceae</taxon>
        <taxon>Anthephorinae</taxon>
        <taxon>Digitaria</taxon>
    </lineage>
</organism>
<dbReference type="OrthoDB" id="695646at2759"/>
<feature type="compositionally biased region" description="Polar residues" evidence="1">
    <location>
        <begin position="103"/>
        <end position="112"/>
    </location>
</feature>
<name>A0A835EX68_9POAL</name>
<evidence type="ECO:0000256" key="1">
    <source>
        <dbReference type="SAM" id="MobiDB-lite"/>
    </source>
</evidence>
<proteinExistence type="predicted"/>
<dbReference type="AlphaFoldDB" id="A0A835EX68"/>
<dbReference type="Proteomes" id="UP000636709">
    <property type="component" value="Unassembled WGS sequence"/>
</dbReference>
<feature type="compositionally biased region" description="Basic and acidic residues" evidence="1">
    <location>
        <begin position="35"/>
        <end position="48"/>
    </location>
</feature>
<feature type="region of interest" description="Disordered" evidence="1">
    <location>
        <begin position="148"/>
        <end position="172"/>
    </location>
</feature>
<keyword evidence="3" id="KW-1185">Reference proteome</keyword>
<dbReference type="EMBL" id="JACEFO010001681">
    <property type="protein sequence ID" value="KAF8721706.1"/>
    <property type="molecule type" value="Genomic_DNA"/>
</dbReference>
<feature type="region of interest" description="Disordered" evidence="1">
    <location>
        <begin position="103"/>
        <end position="122"/>
    </location>
</feature>
<protein>
    <submittedName>
        <fullName evidence="2">Uncharacterized protein</fullName>
    </submittedName>
</protein>
<feature type="region of interest" description="Disordered" evidence="1">
    <location>
        <begin position="1"/>
        <end position="87"/>
    </location>
</feature>
<evidence type="ECO:0000313" key="3">
    <source>
        <dbReference type="Proteomes" id="UP000636709"/>
    </source>
</evidence>